<sequence length="159" mass="17724">MSHALAMWYQNSPEKPVFPDILITDRSGNAKDVQIGQADTGSFLRPSHQLKVHLHHPLDTHLSLTVSARYPHEQDHGNSVIGFIDFTGNPSDLRVASGCLKTTVVGHIAVLSHTWQRENHATNRSRLLIPARKFVRQIPDDHGFGTGHKETAWQLGRSS</sequence>
<comment type="caution">
    <text evidence="2">The sequence shown here is derived from an EMBL/GenBank/DDBJ whole genome shotgun (WGS) entry which is preliminary data.</text>
</comment>
<protein>
    <submittedName>
        <fullName evidence="2">Uncharacterized protein</fullName>
    </submittedName>
</protein>
<reference evidence="2" key="1">
    <citation type="submission" date="2013-11" db="EMBL/GenBank/DDBJ databases">
        <title>Genome sequence of the fusiform rust pathogen reveals effectors for host alternation and coevolution with pine.</title>
        <authorList>
            <consortium name="DOE Joint Genome Institute"/>
            <person name="Smith K."/>
            <person name="Pendleton A."/>
            <person name="Kubisiak T."/>
            <person name="Anderson C."/>
            <person name="Salamov A."/>
            <person name="Aerts A."/>
            <person name="Riley R."/>
            <person name="Clum A."/>
            <person name="Lindquist E."/>
            <person name="Ence D."/>
            <person name="Campbell M."/>
            <person name="Kronenberg Z."/>
            <person name="Feau N."/>
            <person name="Dhillon B."/>
            <person name="Hamelin R."/>
            <person name="Burleigh J."/>
            <person name="Smith J."/>
            <person name="Yandell M."/>
            <person name="Nelson C."/>
            <person name="Grigoriev I."/>
            <person name="Davis J."/>
        </authorList>
    </citation>
    <scope>NUCLEOTIDE SEQUENCE</scope>
    <source>
        <strain evidence="2">G11</strain>
    </source>
</reference>
<name>A0A9P6NFT3_9BASI</name>
<proteinExistence type="predicted"/>
<feature type="region of interest" description="Disordered" evidence="1">
    <location>
        <begin position="140"/>
        <end position="159"/>
    </location>
</feature>
<dbReference type="Proteomes" id="UP000886653">
    <property type="component" value="Unassembled WGS sequence"/>
</dbReference>
<keyword evidence="3" id="KW-1185">Reference proteome</keyword>
<organism evidence="2 3">
    <name type="scientific">Cronartium quercuum f. sp. fusiforme G11</name>
    <dbReference type="NCBI Taxonomy" id="708437"/>
    <lineage>
        <taxon>Eukaryota</taxon>
        <taxon>Fungi</taxon>
        <taxon>Dikarya</taxon>
        <taxon>Basidiomycota</taxon>
        <taxon>Pucciniomycotina</taxon>
        <taxon>Pucciniomycetes</taxon>
        <taxon>Pucciniales</taxon>
        <taxon>Coleosporiaceae</taxon>
        <taxon>Cronartium</taxon>
    </lineage>
</organism>
<dbReference type="AlphaFoldDB" id="A0A9P6NFT3"/>
<feature type="compositionally biased region" description="Basic and acidic residues" evidence="1">
    <location>
        <begin position="140"/>
        <end position="151"/>
    </location>
</feature>
<accession>A0A9P6NFT3</accession>
<gene>
    <name evidence="2" type="ORF">CROQUDRAFT_93131</name>
</gene>
<evidence type="ECO:0000313" key="3">
    <source>
        <dbReference type="Proteomes" id="UP000886653"/>
    </source>
</evidence>
<evidence type="ECO:0000256" key="1">
    <source>
        <dbReference type="SAM" id="MobiDB-lite"/>
    </source>
</evidence>
<dbReference type="EMBL" id="MU167266">
    <property type="protein sequence ID" value="KAG0146085.1"/>
    <property type="molecule type" value="Genomic_DNA"/>
</dbReference>
<evidence type="ECO:0000313" key="2">
    <source>
        <dbReference type="EMBL" id="KAG0146085.1"/>
    </source>
</evidence>